<evidence type="ECO:0000313" key="3">
    <source>
        <dbReference type="Proteomes" id="UP000076154"/>
    </source>
</evidence>
<dbReference type="OrthoDB" id="5354526at2759"/>
<dbReference type="SUPFAM" id="SSF52047">
    <property type="entry name" value="RNI-like"/>
    <property type="match status" value="1"/>
</dbReference>
<dbReference type="Proteomes" id="UP000076154">
    <property type="component" value="Unassembled WGS sequence"/>
</dbReference>
<protein>
    <recommendedName>
        <fullName evidence="4">F-box domain-containing protein</fullName>
    </recommendedName>
</protein>
<keyword evidence="3" id="KW-1185">Reference proteome</keyword>
<accession>A0A369JG89</accession>
<reference evidence="2" key="1">
    <citation type="submission" date="2018-04" db="EMBL/GenBank/DDBJ databases">
        <title>Whole genome sequencing of Hypsizygus marmoreus.</title>
        <authorList>
            <person name="Choi I.-G."/>
            <person name="Min B."/>
            <person name="Kim J.-G."/>
            <person name="Kim S."/>
            <person name="Oh Y.-L."/>
            <person name="Kong W.-S."/>
            <person name="Park H."/>
            <person name="Jeong J."/>
            <person name="Song E.-S."/>
        </authorList>
    </citation>
    <scope>NUCLEOTIDE SEQUENCE [LARGE SCALE GENOMIC DNA]</scope>
    <source>
        <strain evidence="2">51987-8</strain>
    </source>
</reference>
<dbReference type="InParanoid" id="A0A369JG89"/>
<sequence>MPPSKPASQRARKVPAMQVAPGREHRPLGEREMDLYRIPNEMWIAVFEAMGNPSDLFKVILTCKHFYALAIRVLYRDMQWTDPFLFASNSRFWEHQDQSMFEVPRSLKISLSLMNPNPYGRYDPSAIVVEPDGTYNLAMNNISPGMMHLFHHSLNGRFEPKRVNYYASPAMYDAITTSVSSFTMLRELIFHNSDLPYSIFTAIKSLRCLRHLSIQNSILPLVRVAPDPTLSELPITELTLWSNKGDSDMMLHSNHTYILYLCTAKHLRTLRIDWNSVTGRFLSLKHPAHQVELPTSLVDVTLRFPSTKIWPAEGEETRYPIDPLGAFLSNSPGIKRLTVINRRVAFDFPLTVLPNLDYYIGPFSTVLSILTNRPVRHLEITDFDRKLDDFVHILPIVAEIKPTLQTLCVFMRGWDDEILFALTTLFSDLRKIRIKYETGYPSEQTLLSLGAQFLYRFPRLETLHIYQAQPPAPPPSLFENDRAAGPSRPRSRGPQADPRDQEVKELILPWKRHCPYLREVQVVEDSVWRRAFDGDEWCKRPLQSDPADKYNVLH</sequence>
<proteinExistence type="predicted"/>
<dbReference type="EMBL" id="LUEZ02000090">
    <property type="protein sequence ID" value="RDB18723.1"/>
    <property type="molecule type" value="Genomic_DNA"/>
</dbReference>
<organism evidence="2 3">
    <name type="scientific">Hypsizygus marmoreus</name>
    <name type="common">White beech mushroom</name>
    <name type="synonym">Agaricus marmoreus</name>
    <dbReference type="NCBI Taxonomy" id="39966"/>
    <lineage>
        <taxon>Eukaryota</taxon>
        <taxon>Fungi</taxon>
        <taxon>Dikarya</taxon>
        <taxon>Basidiomycota</taxon>
        <taxon>Agaricomycotina</taxon>
        <taxon>Agaricomycetes</taxon>
        <taxon>Agaricomycetidae</taxon>
        <taxon>Agaricales</taxon>
        <taxon>Tricholomatineae</taxon>
        <taxon>Lyophyllaceae</taxon>
        <taxon>Hypsizygus</taxon>
    </lineage>
</organism>
<dbReference type="STRING" id="39966.A0A369JG89"/>
<dbReference type="InterPro" id="IPR032675">
    <property type="entry name" value="LRR_dom_sf"/>
</dbReference>
<evidence type="ECO:0008006" key="4">
    <source>
        <dbReference type="Google" id="ProtNLM"/>
    </source>
</evidence>
<comment type="caution">
    <text evidence="2">The sequence shown here is derived from an EMBL/GenBank/DDBJ whole genome shotgun (WGS) entry which is preliminary data.</text>
</comment>
<name>A0A369JG89_HYPMA</name>
<evidence type="ECO:0000313" key="2">
    <source>
        <dbReference type="EMBL" id="RDB18723.1"/>
    </source>
</evidence>
<gene>
    <name evidence="2" type="ORF">Hypma_014648</name>
</gene>
<dbReference type="AlphaFoldDB" id="A0A369JG89"/>
<feature type="region of interest" description="Disordered" evidence="1">
    <location>
        <begin position="472"/>
        <end position="501"/>
    </location>
</feature>
<evidence type="ECO:0000256" key="1">
    <source>
        <dbReference type="SAM" id="MobiDB-lite"/>
    </source>
</evidence>
<dbReference type="Gene3D" id="3.80.10.10">
    <property type="entry name" value="Ribonuclease Inhibitor"/>
    <property type="match status" value="1"/>
</dbReference>
<feature type="region of interest" description="Disordered" evidence="1">
    <location>
        <begin position="1"/>
        <end position="20"/>
    </location>
</feature>